<dbReference type="Pfam" id="PF04830">
    <property type="entry name" value="DUF637"/>
    <property type="match status" value="1"/>
</dbReference>
<evidence type="ECO:0000313" key="3">
    <source>
        <dbReference type="EMBL" id="KOY60139.1"/>
    </source>
</evidence>
<feature type="region of interest" description="Disordered" evidence="1">
    <location>
        <begin position="331"/>
        <end position="363"/>
    </location>
</feature>
<protein>
    <recommendedName>
        <fullName evidence="2">DUF637 domain-containing protein</fullName>
    </recommendedName>
</protein>
<evidence type="ECO:0000313" key="4">
    <source>
        <dbReference type="Proteomes" id="UP000037727"/>
    </source>
</evidence>
<reference evidence="3 4" key="1">
    <citation type="submission" date="2015-09" db="EMBL/GenBank/DDBJ databases">
        <title>Draft genome sequence and assembly of Photorhabdus sp. VMG, a bacterial symbiont associated with Heterorhabditis zealandica.</title>
        <authorList>
            <person name="Naidoo S."/>
            <person name="Featherston J."/>
            <person name="Mothupi B."/>
            <person name="Gray V.M."/>
        </authorList>
    </citation>
    <scope>NUCLEOTIDE SEQUENCE [LARGE SCALE GENOMIC DNA]</scope>
    <source>
        <strain evidence="3 4">VMG</strain>
    </source>
</reference>
<dbReference type="InterPro" id="IPR006915">
    <property type="entry name" value="DUF637_hemagglutn_put"/>
</dbReference>
<feature type="compositionally biased region" description="Polar residues" evidence="1">
    <location>
        <begin position="331"/>
        <end position="341"/>
    </location>
</feature>
<dbReference type="Proteomes" id="UP000037727">
    <property type="component" value="Unassembled WGS sequence"/>
</dbReference>
<name>A0ABR5K692_9GAMM</name>
<gene>
    <name evidence="3" type="ORF">AM629_21055</name>
</gene>
<comment type="caution">
    <text evidence="3">The sequence shown here is derived from an EMBL/GenBank/DDBJ whole genome shotgun (WGS) entry which is preliminary data.</text>
</comment>
<feature type="domain" description="DUF637" evidence="2">
    <location>
        <begin position="1"/>
        <end position="162"/>
    </location>
</feature>
<evidence type="ECO:0000256" key="1">
    <source>
        <dbReference type="SAM" id="MobiDB-lite"/>
    </source>
</evidence>
<dbReference type="EMBL" id="LJCS01000151">
    <property type="protein sequence ID" value="KOY60139.1"/>
    <property type="molecule type" value="Genomic_DNA"/>
</dbReference>
<sequence length="426" mass="43164">SQAAVALVENKGDLTQTLAALAKREAVKSLVTQIAVGGALGGLDHTMGWGKLVAGKGVVDPLKAQLPLLSNQNWSQVAQRVAAQSVVSSTIGTAINGGSFTDNLQTALLSNIGNQINAEGAKLIGDNGEILGIPGKAISHAAVSALAAEIGGGDAKGAAVGALAAELAAITLDKTFSDPMAIQAGGKIIGGAAGAIATNSAEGANSGANAGEMVIVYNSLAHLLSAAEKEKSGTIKAYEEKKQAFCQQSPAACQQAGGVISFGTDFVPIIGDIKGFAEAESALDYLAAAVAIIPGAGDAAGKTIKAVEKALQKGDIGEASKLIQEASQQISARTPTGSKGNPLNVPDGINKPTTIGNRDYSSHSLDRMQRQGITPTVVENAIKSENAVKGKIPGTMAYHDKTNNLTVIVDEKSGRVVTVDFGIIRQ</sequence>
<keyword evidence="4" id="KW-1185">Reference proteome</keyword>
<dbReference type="RefSeq" id="WP_235525574.1">
    <property type="nucleotide sequence ID" value="NZ_CAWMRL010000151.1"/>
</dbReference>
<feature type="non-terminal residue" evidence="3">
    <location>
        <position position="1"/>
    </location>
</feature>
<evidence type="ECO:0000259" key="2">
    <source>
        <dbReference type="Pfam" id="PF04830"/>
    </source>
</evidence>
<accession>A0ABR5K692</accession>
<proteinExistence type="predicted"/>
<organism evidence="3 4">
    <name type="scientific">Photorhabdus heterorhabditis</name>
    <dbReference type="NCBI Taxonomy" id="880156"/>
    <lineage>
        <taxon>Bacteria</taxon>
        <taxon>Pseudomonadati</taxon>
        <taxon>Pseudomonadota</taxon>
        <taxon>Gammaproteobacteria</taxon>
        <taxon>Enterobacterales</taxon>
        <taxon>Morganellaceae</taxon>
        <taxon>Photorhabdus</taxon>
    </lineage>
</organism>